<dbReference type="EMBL" id="QSUL01000002">
    <property type="protein sequence ID" value="RGN39297.1"/>
    <property type="molecule type" value="Genomic_DNA"/>
</dbReference>
<dbReference type="AlphaFoldDB" id="A0A3E5BNV2"/>
<sequence>MRDKKDKPYLCFEIEYNGCHLVNERWHPLFFLANPVSVVPGMHLLRTNSVLSPLRGTSDRRMYGASTSQIRFGYEEDVARTQINFLLFFWKLPKFHVTLLSVEL</sequence>
<proteinExistence type="predicted"/>
<evidence type="ECO:0000313" key="2">
    <source>
        <dbReference type="Proteomes" id="UP000260983"/>
    </source>
</evidence>
<name>A0A3E5BNV2_9BACE</name>
<evidence type="ECO:0000313" key="1">
    <source>
        <dbReference type="EMBL" id="RGN39297.1"/>
    </source>
</evidence>
<reference evidence="1 2" key="1">
    <citation type="submission" date="2018-08" db="EMBL/GenBank/DDBJ databases">
        <title>A genome reference for cultivated species of the human gut microbiota.</title>
        <authorList>
            <person name="Zou Y."/>
            <person name="Xue W."/>
            <person name="Luo G."/>
        </authorList>
    </citation>
    <scope>NUCLEOTIDE SEQUENCE [LARGE SCALE GENOMIC DNA]</scope>
    <source>
        <strain evidence="1 2">OM05-15BH</strain>
    </source>
</reference>
<gene>
    <name evidence="1" type="ORF">DXB65_02915</name>
</gene>
<comment type="caution">
    <text evidence="1">The sequence shown here is derived from an EMBL/GenBank/DDBJ whole genome shotgun (WGS) entry which is preliminary data.</text>
</comment>
<protein>
    <submittedName>
        <fullName evidence="1">Uncharacterized protein</fullName>
    </submittedName>
</protein>
<accession>A0A3E5BNV2</accession>
<organism evidence="1 2">
    <name type="scientific">Bacteroides oleiciplenus</name>
    <dbReference type="NCBI Taxonomy" id="626931"/>
    <lineage>
        <taxon>Bacteria</taxon>
        <taxon>Pseudomonadati</taxon>
        <taxon>Bacteroidota</taxon>
        <taxon>Bacteroidia</taxon>
        <taxon>Bacteroidales</taxon>
        <taxon>Bacteroidaceae</taxon>
        <taxon>Bacteroides</taxon>
    </lineage>
</organism>
<dbReference type="Proteomes" id="UP000260983">
    <property type="component" value="Unassembled WGS sequence"/>
</dbReference>